<dbReference type="RefSeq" id="WP_222875919.1">
    <property type="nucleotide sequence ID" value="NZ_AP023361.1"/>
</dbReference>
<evidence type="ECO:0000313" key="4">
    <source>
        <dbReference type="Proteomes" id="UP000515317"/>
    </source>
</evidence>
<keyword evidence="2" id="KW-1133">Transmembrane helix</keyword>
<dbReference type="Proteomes" id="UP000515317">
    <property type="component" value="Chromosome"/>
</dbReference>
<protein>
    <submittedName>
        <fullName evidence="3">Uncharacterized protein</fullName>
    </submittedName>
</protein>
<gene>
    <name evidence="3" type="ORF">IZ6_30800</name>
</gene>
<accession>A0A6S6QXU3</accession>
<organism evidence="3 4">
    <name type="scientific">Terrihabitans soli</name>
    <dbReference type="NCBI Taxonomy" id="708113"/>
    <lineage>
        <taxon>Bacteria</taxon>
        <taxon>Pseudomonadati</taxon>
        <taxon>Pseudomonadota</taxon>
        <taxon>Alphaproteobacteria</taxon>
        <taxon>Hyphomicrobiales</taxon>
        <taxon>Terrihabitans</taxon>
    </lineage>
</organism>
<dbReference type="KEGG" id="tso:IZ6_30800"/>
<evidence type="ECO:0000256" key="1">
    <source>
        <dbReference type="SAM" id="MobiDB-lite"/>
    </source>
</evidence>
<keyword evidence="4" id="KW-1185">Reference proteome</keyword>
<dbReference type="EMBL" id="AP023361">
    <property type="protein sequence ID" value="BCJ92345.1"/>
    <property type="molecule type" value="Genomic_DNA"/>
</dbReference>
<dbReference type="AlphaFoldDB" id="A0A6S6QXU3"/>
<name>A0A6S6QXU3_9HYPH</name>
<feature type="transmembrane region" description="Helical" evidence="2">
    <location>
        <begin position="110"/>
        <end position="129"/>
    </location>
</feature>
<proteinExistence type="predicted"/>
<reference evidence="3 4" key="1">
    <citation type="submission" date="2020-08" db="EMBL/GenBank/DDBJ databases">
        <title>Genome sequence of Rhizobiales bacterium strain IZ6.</title>
        <authorList>
            <person name="Nakai R."/>
            <person name="Naganuma T."/>
        </authorList>
    </citation>
    <scope>NUCLEOTIDE SEQUENCE [LARGE SCALE GENOMIC DNA]</scope>
    <source>
        <strain evidence="3 4">IZ6</strain>
    </source>
</reference>
<keyword evidence="2" id="KW-0472">Membrane</keyword>
<evidence type="ECO:0000256" key="2">
    <source>
        <dbReference type="SAM" id="Phobius"/>
    </source>
</evidence>
<feature type="region of interest" description="Disordered" evidence="1">
    <location>
        <begin position="139"/>
        <end position="167"/>
    </location>
</feature>
<feature type="compositionally biased region" description="Basic residues" evidence="1">
    <location>
        <begin position="149"/>
        <end position="167"/>
    </location>
</feature>
<sequence>MALWGSRPSDLQARIDDIQTGLAALAGLLGDGATAAGKGAARGAHTAQEAVSEKAADMSAALGPALADLTSQLDSILSSASSITGRAASVAKTEGGKAYKAVEDKVENNAMMAVVAAAGVGFLIGTMIFGSGAAKRAVSGILPDEQPKRRAPVRSAQRGRGRSRKAA</sequence>
<evidence type="ECO:0000313" key="3">
    <source>
        <dbReference type="EMBL" id="BCJ92345.1"/>
    </source>
</evidence>
<keyword evidence="2" id="KW-0812">Transmembrane</keyword>